<keyword evidence="2" id="KW-0539">Nucleus</keyword>
<dbReference type="EMBL" id="JAESVG020000003">
    <property type="protein sequence ID" value="KAG8629675.1"/>
    <property type="molecule type" value="Genomic_DNA"/>
</dbReference>
<dbReference type="PANTHER" id="PTHR12585">
    <property type="entry name" value="SCC1 / RAD21 FAMILY MEMBER"/>
    <property type="match status" value="1"/>
</dbReference>
<organism evidence="5 6">
    <name type="scientific">Elsinoe batatas</name>
    <dbReference type="NCBI Taxonomy" id="2601811"/>
    <lineage>
        <taxon>Eukaryota</taxon>
        <taxon>Fungi</taxon>
        <taxon>Dikarya</taxon>
        <taxon>Ascomycota</taxon>
        <taxon>Pezizomycotina</taxon>
        <taxon>Dothideomycetes</taxon>
        <taxon>Dothideomycetidae</taxon>
        <taxon>Myriangiales</taxon>
        <taxon>Elsinoaceae</taxon>
        <taxon>Elsinoe</taxon>
    </lineage>
</organism>
<proteinExistence type="predicted"/>
<dbReference type="GO" id="GO:0007064">
    <property type="term" value="P:mitotic sister chromatid cohesion"/>
    <property type="evidence" value="ECO:0007669"/>
    <property type="project" value="TreeGrafter"/>
</dbReference>
<feature type="compositionally biased region" description="Basic and acidic residues" evidence="3">
    <location>
        <begin position="258"/>
        <end position="272"/>
    </location>
</feature>
<dbReference type="AlphaFoldDB" id="A0A8K0L6C7"/>
<dbReference type="Pfam" id="PF04825">
    <property type="entry name" value="Rad21_Rec8_N"/>
    <property type="match status" value="1"/>
</dbReference>
<evidence type="ECO:0000256" key="3">
    <source>
        <dbReference type="SAM" id="MobiDB-lite"/>
    </source>
</evidence>
<dbReference type="InterPro" id="IPR006910">
    <property type="entry name" value="Rad21_Rec8_N"/>
</dbReference>
<evidence type="ECO:0000259" key="4">
    <source>
        <dbReference type="Pfam" id="PF04825"/>
    </source>
</evidence>
<protein>
    <recommendedName>
        <fullName evidence="4">Rad21/Rec8-like protein N-terminal domain-containing protein</fullName>
    </recommendedName>
</protein>
<feature type="compositionally biased region" description="Low complexity" evidence="3">
    <location>
        <begin position="302"/>
        <end position="313"/>
    </location>
</feature>
<dbReference type="InterPro" id="IPR039781">
    <property type="entry name" value="Rad21/Rec8-like"/>
</dbReference>
<dbReference type="PANTHER" id="PTHR12585:SF70">
    <property type="entry name" value="RAD21_REC8 N TERMINAL DOMAIN PROTEIN (AFU_ORTHOLOGUE AFUA_6G02900)"/>
    <property type="match status" value="1"/>
</dbReference>
<evidence type="ECO:0000313" key="5">
    <source>
        <dbReference type="EMBL" id="KAG8629675.1"/>
    </source>
</evidence>
<dbReference type="GO" id="GO:0030892">
    <property type="term" value="C:mitotic cohesin complex"/>
    <property type="evidence" value="ECO:0007669"/>
    <property type="project" value="TreeGrafter"/>
</dbReference>
<keyword evidence="6" id="KW-1185">Reference proteome</keyword>
<dbReference type="Proteomes" id="UP000809789">
    <property type="component" value="Unassembled WGS sequence"/>
</dbReference>
<accession>A0A8K0L6C7</accession>
<feature type="compositionally biased region" description="Polar residues" evidence="3">
    <location>
        <begin position="503"/>
        <end position="520"/>
    </location>
</feature>
<dbReference type="OrthoDB" id="5427633at2759"/>
<feature type="region of interest" description="Disordered" evidence="3">
    <location>
        <begin position="139"/>
        <end position="160"/>
    </location>
</feature>
<evidence type="ECO:0000256" key="2">
    <source>
        <dbReference type="ARBA" id="ARBA00023242"/>
    </source>
</evidence>
<feature type="compositionally biased region" description="Acidic residues" evidence="3">
    <location>
        <begin position="474"/>
        <end position="488"/>
    </location>
</feature>
<reference evidence="5" key="1">
    <citation type="submission" date="2021-07" db="EMBL/GenBank/DDBJ databases">
        <title>Elsinoe batatas strain:CRI-CJ2 Genome sequencing and assembly.</title>
        <authorList>
            <person name="Huang L."/>
        </authorList>
    </citation>
    <scope>NUCLEOTIDE SEQUENCE</scope>
    <source>
        <strain evidence="5">CRI-CJ2</strain>
    </source>
</reference>
<evidence type="ECO:0000313" key="6">
    <source>
        <dbReference type="Proteomes" id="UP000809789"/>
    </source>
</evidence>
<feature type="region of interest" description="Disordered" evidence="3">
    <location>
        <begin position="418"/>
        <end position="558"/>
    </location>
</feature>
<feature type="compositionally biased region" description="Low complexity" evidence="3">
    <location>
        <begin position="431"/>
        <end position="447"/>
    </location>
</feature>
<dbReference type="GO" id="GO:0003682">
    <property type="term" value="F:chromatin binding"/>
    <property type="evidence" value="ECO:0007669"/>
    <property type="project" value="TreeGrafter"/>
</dbReference>
<dbReference type="GO" id="GO:0005634">
    <property type="term" value="C:nucleus"/>
    <property type="evidence" value="ECO:0007669"/>
    <property type="project" value="UniProtKB-SubCell"/>
</dbReference>
<comment type="caution">
    <text evidence="5">The sequence shown here is derived from an EMBL/GenBank/DDBJ whole genome shotgun (WGS) entry which is preliminary data.</text>
</comment>
<feature type="region of interest" description="Disordered" evidence="3">
    <location>
        <begin position="249"/>
        <end position="348"/>
    </location>
</feature>
<feature type="domain" description="Rad21/Rec8-like protein N-terminal" evidence="4">
    <location>
        <begin position="1"/>
        <end position="105"/>
    </location>
</feature>
<gene>
    <name evidence="5" type="ORF">KVT40_003540</name>
</gene>
<sequence>MFYSHEILTSRKYGVATVWLVATLGASEARRKLNKAEIQKVDVPKACETITNPETPLALRLQSNLLFGVSKVYSQQCIFVLNDAEHVRAQVRSALGVIRAATTTTSKQHIGKKDQITLCDDPNFNLELDLLADLDDLTTGETTRMPDSNLESLNPQSSQQPFEQDFAALAEDNPLYSDGVSVGENFRSRTESRAGSVHDGPTSRLGSDHLNESTQRRLLEDVGFSVGEDGSIIDDPPAEAAAATNTGAALLGQDDMVDERPTADGARNDMSDARLPPIDDFDLFPDAQAFSPRPRPQEQPEIDPAAEPAAEAQQQEDEDTPVQAHGQSAAAPNRAQRQRRTLPLDSQMELRNQDISDWNDNYVQHMQRDAAHRFHQRNAHVARINAQAWLNGAGLLGIGNLLANDNIPAALRMFAGPNVLTPPDTPPDQGSPASSKRARSDSSISSSRRVRARLTSQDPEQGRADTGDFQVPQLDDDFPLGAADEAELPTEVGREAQTPLPDRQSSQMPWNLSHGSSAQRRFNLPTGGYGSSSVAGAPLSQGLRGSSIAPSPLLGRDRRAEEEDILGEETFQLPMEDTAMEDAIPNGEDESQLDSQGNRRSSFPWAVKTMDTEQLNFVAFLMDKIDEKRATEQDGQGDIALTFEEAFSPKDTDKIIASQALMHILALNGRKVLKVEQNNDEGFRPISLTVLEGTATA</sequence>
<feature type="compositionally biased region" description="Polar residues" evidence="3">
    <location>
        <begin position="145"/>
        <end position="160"/>
    </location>
</feature>
<dbReference type="CDD" id="cd21789">
    <property type="entry name" value="Rad21_Rec8_M_SpRec8p-like"/>
    <property type="match status" value="1"/>
</dbReference>
<feature type="region of interest" description="Disordered" evidence="3">
    <location>
        <begin position="188"/>
        <end position="211"/>
    </location>
</feature>
<comment type="subcellular location">
    <subcellularLocation>
        <location evidence="1">Nucleus</location>
    </subcellularLocation>
</comment>
<evidence type="ECO:0000256" key="1">
    <source>
        <dbReference type="ARBA" id="ARBA00004123"/>
    </source>
</evidence>
<name>A0A8K0L6C7_9PEZI</name>